<comment type="similarity">
    <text evidence="1">Belongs to the aspartate/glutamate racemases family.</text>
</comment>
<organism evidence="3 4">
    <name type="scientific">Pelistega ratti</name>
    <dbReference type="NCBI Taxonomy" id="2652177"/>
    <lineage>
        <taxon>Bacteria</taxon>
        <taxon>Pseudomonadati</taxon>
        <taxon>Pseudomonadota</taxon>
        <taxon>Betaproteobacteria</taxon>
        <taxon>Burkholderiales</taxon>
        <taxon>Alcaligenaceae</taxon>
        <taxon>Pelistega</taxon>
    </lineage>
</organism>
<dbReference type="NCBIfam" id="TIGR00035">
    <property type="entry name" value="asp_race"/>
    <property type="match status" value="1"/>
</dbReference>
<protein>
    <submittedName>
        <fullName evidence="3">Amino acid racemase</fullName>
        <ecNumber evidence="3">5.1.1.-</ecNumber>
    </submittedName>
</protein>
<evidence type="ECO:0000256" key="1">
    <source>
        <dbReference type="ARBA" id="ARBA00007847"/>
    </source>
</evidence>
<dbReference type="GO" id="GO:0047661">
    <property type="term" value="F:amino-acid racemase activity"/>
    <property type="evidence" value="ECO:0007669"/>
    <property type="project" value="InterPro"/>
</dbReference>
<sequence length="230" mass="25166">MEKIVGILGGMGPAATVDMLQKFVDHTPATRDQEHIPILVSSIPTIPDRSASILGDGPSPLPAMQEYTQRLVQGGAKCILIACNTAHYWDKALQAQCPVPIFSMLETAAEAALNLNATQIGVLASTATIEKGLYRRELEKRGLHCIEPDPHNQKAVWESICALKAGDLPKARTLMQHQKELLFQKGAEVIILGCTEIPIILAQEAAETPHRYIDATLTLVQRAIAWYKEK</sequence>
<dbReference type="Proteomes" id="UP000477651">
    <property type="component" value="Unassembled WGS sequence"/>
</dbReference>
<dbReference type="RefSeq" id="WP_163764672.1">
    <property type="nucleotide sequence ID" value="NZ_JAAGYR010000014.1"/>
</dbReference>
<reference evidence="3 4" key="1">
    <citation type="submission" date="2020-02" db="EMBL/GenBank/DDBJ databases">
        <title>Pelistega sp. NLN82 were isolated from wild rodents of the Hainan Island.</title>
        <authorList>
            <person name="Niu N."/>
            <person name="Zhou J."/>
        </authorList>
    </citation>
    <scope>NUCLEOTIDE SEQUENCE [LARGE SCALE GENOMIC DNA]</scope>
    <source>
        <strain evidence="3 4">NLN82</strain>
    </source>
</reference>
<evidence type="ECO:0000313" key="4">
    <source>
        <dbReference type="Proteomes" id="UP000477651"/>
    </source>
</evidence>
<dbReference type="InterPro" id="IPR001920">
    <property type="entry name" value="Asp/Glu_race"/>
</dbReference>
<dbReference type="InterPro" id="IPR004380">
    <property type="entry name" value="Asp_race"/>
</dbReference>
<gene>
    <name evidence="3" type="ORF">F9B74_07650</name>
</gene>
<dbReference type="Pfam" id="PF01177">
    <property type="entry name" value="Asp_Glu_race"/>
    <property type="match status" value="1"/>
</dbReference>
<dbReference type="PANTHER" id="PTHR21198">
    <property type="entry name" value="GLUTAMATE RACEMASE"/>
    <property type="match status" value="1"/>
</dbReference>
<dbReference type="PROSITE" id="PS00924">
    <property type="entry name" value="ASP_GLU_RACEMASE_2"/>
    <property type="match status" value="1"/>
</dbReference>
<evidence type="ECO:0000313" key="3">
    <source>
        <dbReference type="EMBL" id="NEN76194.1"/>
    </source>
</evidence>
<dbReference type="EC" id="5.1.1.-" evidence="3"/>
<name>A0A6L9Y8Y1_9BURK</name>
<proteinExistence type="inferred from homology"/>
<dbReference type="AlphaFoldDB" id="A0A6L9Y8Y1"/>
<dbReference type="InterPro" id="IPR033134">
    <property type="entry name" value="Asp/Glu_racemase_AS_2"/>
</dbReference>
<keyword evidence="4" id="KW-1185">Reference proteome</keyword>
<keyword evidence="2 3" id="KW-0413">Isomerase</keyword>
<dbReference type="EMBL" id="JAAGYR010000014">
    <property type="protein sequence ID" value="NEN76194.1"/>
    <property type="molecule type" value="Genomic_DNA"/>
</dbReference>
<dbReference type="Gene3D" id="3.40.50.1860">
    <property type="match status" value="2"/>
</dbReference>
<evidence type="ECO:0000256" key="2">
    <source>
        <dbReference type="ARBA" id="ARBA00023235"/>
    </source>
</evidence>
<comment type="caution">
    <text evidence="3">The sequence shown here is derived from an EMBL/GenBank/DDBJ whole genome shotgun (WGS) entry which is preliminary data.</text>
</comment>
<dbReference type="PANTHER" id="PTHR21198:SF7">
    <property type="entry name" value="ASPARTATE-GLUTAMATE RACEMASE FAMILY"/>
    <property type="match status" value="1"/>
</dbReference>
<dbReference type="InterPro" id="IPR015942">
    <property type="entry name" value="Asp/Glu/hydantoin_racemase"/>
</dbReference>
<dbReference type="SUPFAM" id="SSF53681">
    <property type="entry name" value="Aspartate/glutamate racemase"/>
    <property type="match status" value="2"/>
</dbReference>
<accession>A0A6L9Y8Y1</accession>